<sequence>SSERAVLNQAEQAHVMEGTLSGQGDSSRGPGPSGYAFPGVLEESRSSMIIRT</sequence>
<gene>
    <name evidence="2" type="ORF">BaRGS_00001862</name>
</gene>
<evidence type="ECO:0000313" key="2">
    <source>
        <dbReference type="EMBL" id="KAK7507011.1"/>
    </source>
</evidence>
<dbReference type="Proteomes" id="UP001519460">
    <property type="component" value="Unassembled WGS sequence"/>
</dbReference>
<reference evidence="2 3" key="1">
    <citation type="journal article" date="2023" name="Sci. Data">
        <title>Genome assembly of the Korean intertidal mud-creeper Batillaria attramentaria.</title>
        <authorList>
            <person name="Patra A.K."/>
            <person name="Ho P.T."/>
            <person name="Jun S."/>
            <person name="Lee S.J."/>
            <person name="Kim Y."/>
            <person name="Won Y.J."/>
        </authorList>
    </citation>
    <scope>NUCLEOTIDE SEQUENCE [LARGE SCALE GENOMIC DNA]</scope>
    <source>
        <strain evidence="2">Wonlab-2016</strain>
    </source>
</reference>
<feature type="non-terminal residue" evidence="2">
    <location>
        <position position="1"/>
    </location>
</feature>
<dbReference type="AlphaFoldDB" id="A0ABD0M5F8"/>
<evidence type="ECO:0000313" key="3">
    <source>
        <dbReference type="Proteomes" id="UP001519460"/>
    </source>
</evidence>
<name>A0ABD0M5F8_9CAEN</name>
<keyword evidence="3" id="KW-1185">Reference proteome</keyword>
<dbReference type="EMBL" id="JACVVK020000005">
    <property type="protein sequence ID" value="KAK7507011.1"/>
    <property type="molecule type" value="Genomic_DNA"/>
</dbReference>
<proteinExistence type="predicted"/>
<evidence type="ECO:0000256" key="1">
    <source>
        <dbReference type="SAM" id="MobiDB-lite"/>
    </source>
</evidence>
<comment type="caution">
    <text evidence="2">The sequence shown here is derived from an EMBL/GenBank/DDBJ whole genome shotgun (WGS) entry which is preliminary data.</text>
</comment>
<feature type="region of interest" description="Disordered" evidence="1">
    <location>
        <begin position="1"/>
        <end position="40"/>
    </location>
</feature>
<protein>
    <submittedName>
        <fullName evidence="2">Uncharacterized protein</fullName>
    </submittedName>
</protein>
<accession>A0ABD0M5F8</accession>
<organism evidence="2 3">
    <name type="scientific">Batillaria attramentaria</name>
    <dbReference type="NCBI Taxonomy" id="370345"/>
    <lineage>
        <taxon>Eukaryota</taxon>
        <taxon>Metazoa</taxon>
        <taxon>Spiralia</taxon>
        <taxon>Lophotrochozoa</taxon>
        <taxon>Mollusca</taxon>
        <taxon>Gastropoda</taxon>
        <taxon>Caenogastropoda</taxon>
        <taxon>Sorbeoconcha</taxon>
        <taxon>Cerithioidea</taxon>
        <taxon>Batillariidae</taxon>
        <taxon>Batillaria</taxon>
    </lineage>
</organism>